<feature type="domain" description="PhnB-like" evidence="1">
    <location>
        <begin position="3"/>
        <end position="124"/>
    </location>
</feature>
<organism evidence="2 3">
    <name type="scientific">Acetobacterium malicum</name>
    <dbReference type="NCBI Taxonomy" id="52692"/>
    <lineage>
        <taxon>Bacteria</taxon>
        <taxon>Bacillati</taxon>
        <taxon>Bacillota</taxon>
        <taxon>Clostridia</taxon>
        <taxon>Eubacteriales</taxon>
        <taxon>Eubacteriaceae</taxon>
        <taxon>Acetobacterium</taxon>
    </lineage>
</organism>
<dbReference type="CDD" id="cd06588">
    <property type="entry name" value="PhnB_like"/>
    <property type="match status" value="2"/>
</dbReference>
<dbReference type="Proteomes" id="UP000622405">
    <property type="component" value="Unassembled WGS sequence"/>
</dbReference>
<gene>
    <name evidence="2" type="ORF">GH811_00985</name>
</gene>
<evidence type="ECO:0000313" key="3">
    <source>
        <dbReference type="Proteomes" id="UP000622405"/>
    </source>
</evidence>
<dbReference type="RefSeq" id="WP_186892927.1">
    <property type="nucleotide sequence ID" value="NZ_WJBE01000001.1"/>
</dbReference>
<dbReference type="PANTHER" id="PTHR33990">
    <property type="entry name" value="PROTEIN YJDN-RELATED"/>
    <property type="match status" value="1"/>
</dbReference>
<protein>
    <submittedName>
        <fullName evidence="2">VOC family protein</fullName>
    </submittedName>
</protein>
<dbReference type="SUPFAM" id="SSF54593">
    <property type="entry name" value="Glyoxalase/Bleomycin resistance protein/Dihydroxybiphenyl dioxygenase"/>
    <property type="match status" value="2"/>
</dbReference>
<sequence length="294" mass="33573">MKQKIIPHLWFDKEAEEAADFYMSLFKESKLKDKTVLNDTPSGTATMLTIELAGQDFMLISAGPFFKFTPAVSFLIACDSQEEVDALWEKLSPGGEVLMPLDRYPFSEKYGWVADRYGLSWQIMAVGGQEIVQKITPTLMFVGDQCGKAEEAVNYYVTLFEDSQVSDILRYGEASLLDKPETIQHVEFTLARQKFAAMDSAYDHQFTFNEAISFVVNCETQEEIDHFWNALSAVPEAEQCGWLKDRYGFSWQIVPTIMTEMMKDDDPDKLAKVTVAFLKMKKFDIQELINAWES</sequence>
<dbReference type="EMBL" id="WJBE01000001">
    <property type="protein sequence ID" value="MBC3898189.1"/>
    <property type="molecule type" value="Genomic_DNA"/>
</dbReference>
<dbReference type="PANTHER" id="PTHR33990:SF4">
    <property type="entry name" value="PHNB-LIKE DOMAIN-CONTAINING PROTEIN"/>
    <property type="match status" value="1"/>
</dbReference>
<dbReference type="Gene3D" id="3.10.180.10">
    <property type="entry name" value="2,3-Dihydroxybiphenyl 1,2-Dioxygenase, domain 1"/>
    <property type="match status" value="1"/>
</dbReference>
<dbReference type="Gene3D" id="3.30.720.100">
    <property type="match status" value="1"/>
</dbReference>
<dbReference type="InterPro" id="IPR028973">
    <property type="entry name" value="PhnB-like"/>
</dbReference>
<reference evidence="2 3" key="1">
    <citation type="journal article" date="2020" name="mSystems">
        <title>Defining Genomic and Predicted Metabolic Features of the Acetobacterium Genus.</title>
        <authorList>
            <person name="Ross D.E."/>
            <person name="Marshall C.W."/>
            <person name="Gulliver D."/>
            <person name="May H.D."/>
            <person name="Norman R.S."/>
        </authorList>
    </citation>
    <scope>NUCLEOTIDE SEQUENCE [LARGE SCALE GENOMIC DNA]</scope>
    <source>
        <strain evidence="2 3">DSM 4132</strain>
    </source>
</reference>
<feature type="domain" description="PhnB-like" evidence="1">
    <location>
        <begin position="133"/>
        <end position="254"/>
    </location>
</feature>
<dbReference type="InterPro" id="IPR029068">
    <property type="entry name" value="Glyas_Bleomycin-R_OHBP_Dase"/>
</dbReference>
<accession>A0ABR6YSN7</accession>
<proteinExistence type="predicted"/>
<dbReference type="Gene3D" id="3.30.720.110">
    <property type="match status" value="1"/>
</dbReference>
<evidence type="ECO:0000259" key="1">
    <source>
        <dbReference type="Pfam" id="PF06983"/>
    </source>
</evidence>
<keyword evidence="3" id="KW-1185">Reference proteome</keyword>
<dbReference type="Pfam" id="PF06983">
    <property type="entry name" value="3-dmu-9_3-mt"/>
    <property type="match status" value="2"/>
</dbReference>
<evidence type="ECO:0000313" key="2">
    <source>
        <dbReference type="EMBL" id="MBC3898189.1"/>
    </source>
</evidence>
<comment type="caution">
    <text evidence="2">The sequence shown here is derived from an EMBL/GenBank/DDBJ whole genome shotgun (WGS) entry which is preliminary data.</text>
</comment>
<name>A0ABR6YSN7_9FIRM</name>